<accession>A0A258HRC1</accession>
<dbReference type="AlphaFoldDB" id="A0A258HRC1"/>
<feature type="compositionally biased region" description="Basic and acidic residues" evidence="1">
    <location>
        <begin position="494"/>
        <end position="506"/>
    </location>
</feature>
<gene>
    <name evidence="3" type="ORF">B7Y86_00250</name>
</gene>
<reference evidence="3 4" key="1">
    <citation type="submission" date="2017-03" db="EMBL/GenBank/DDBJ databases">
        <title>Lifting the veil on microbial sulfur biogeochemistry in mining wastewaters.</title>
        <authorList>
            <person name="Kantor R.S."/>
            <person name="Colenbrander Nelson T."/>
            <person name="Marshall S."/>
            <person name="Bennett D."/>
            <person name="Apte S."/>
            <person name="Camacho D."/>
            <person name="Thomas B.C."/>
            <person name="Warren L.A."/>
            <person name="Banfield J.F."/>
        </authorList>
    </citation>
    <scope>NUCLEOTIDE SEQUENCE [LARGE SCALE GENOMIC DNA]</scope>
    <source>
        <strain evidence="3">32-68-21</strain>
    </source>
</reference>
<dbReference type="Proteomes" id="UP000216147">
    <property type="component" value="Unassembled WGS sequence"/>
</dbReference>
<keyword evidence="2" id="KW-1133">Transmembrane helix</keyword>
<name>A0A258HRC1_9CAUL</name>
<keyword evidence="2" id="KW-0472">Membrane</keyword>
<evidence type="ECO:0008006" key="5">
    <source>
        <dbReference type="Google" id="ProtNLM"/>
    </source>
</evidence>
<feature type="transmembrane region" description="Helical" evidence="2">
    <location>
        <begin position="18"/>
        <end position="38"/>
    </location>
</feature>
<evidence type="ECO:0000256" key="2">
    <source>
        <dbReference type="SAM" id="Phobius"/>
    </source>
</evidence>
<dbReference type="EMBL" id="NCEQ01000001">
    <property type="protein sequence ID" value="OYX58902.1"/>
    <property type="molecule type" value="Genomic_DNA"/>
</dbReference>
<organism evidence="3 4">
    <name type="scientific">Brevundimonas subvibrioides</name>
    <dbReference type="NCBI Taxonomy" id="74313"/>
    <lineage>
        <taxon>Bacteria</taxon>
        <taxon>Pseudomonadati</taxon>
        <taxon>Pseudomonadota</taxon>
        <taxon>Alphaproteobacteria</taxon>
        <taxon>Caulobacterales</taxon>
        <taxon>Caulobacteraceae</taxon>
        <taxon>Brevundimonas</taxon>
    </lineage>
</organism>
<feature type="region of interest" description="Disordered" evidence="1">
    <location>
        <begin position="699"/>
        <end position="721"/>
    </location>
</feature>
<protein>
    <recommendedName>
        <fullName evidence="5">DUF4175 domain-containing protein</fullName>
    </recommendedName>
</protein>
<comment type="caution">
    <text evidence="3">The sequence shown here is derived from an EMBL/GenBank/DDBJ whole genome shotgun (WGS) entry which is preliminary data.</text>
</comment>
<evidence type="ECO:0000313" key="4">
    <source>
        <dbReference type="Proteomes" id="UP000216147"/>
    </source>
</evidence>
<evidence type="ECO:0000313" key="3">
    <source>
        <dbReference type="EMBL" id="OYX58902.1"/>
    </source>
</evidence>
<keyword evidence="2" id="KW-0812">Transmembrane</keyword>
<evidence type="ECO:0000256" key="1">
    <source>
        <dbReference type="SAM" id="MobiDB-lite"/>
    </source>
</evidence>
<feature type="transmembrane region" description="Helical" evidence="2">
    <location>
        <begin position="44"/>
        <end position="63"/>
    </location>
</feature>
<feature type="region of interest" description="Disordered" evidence="1">
    <location>
        <begin position="460"/>
        <end position="512"/>
    </location>
</feature>
<sequence length="721" mass="77739">MTAVPVLLNHQTAARARAGLDTVALGLPGVLVLAALGWRLFGVTGAVIAALPGLIALAAVAIWRSRRFDLRWLIGELDARIPRFEDSTALLFRDRAAVAGLAALQRDRLASRVHEASAVDLRPDWSQRPILIAWAAAVSLIAAILLWPSANGAETRTAAPARTAAGATAPVLTGARLRITPPAYTGLPVREQTALDARVPEGSRVEWLIDFAPQPSSAGLEFPESTPVSLIRDGRRWTGARIVDRPLLYRIEATGLAQQRLNRLDAVADAAPVVRLVEPESQLVQLSPGQTTWTPVFEASDDYGVIETATLRITVTKGDGENITFEQRSMPLRGQGAAKQLRFSTTLDLAREGMAAGSDLIVQLVVTDNRAPERQQVEGPSVILRWPANLAMADGLDGMAMRIMPAYFASQRQIIINAEALIAERRRLEPRAVMDRSNVIGEEQAALRLRYGQFMGEEAEGGGGSGIILPTSDAPPARAPLPTSDAPAPAQAPAHDEHDDHDDHGGEAAGGAMGSEVDVLHEFGHAHDTGEAATLFAPQTRSALARALDAMWSSERELRQGRPEQALPFANEALELLKEAQRATRIFLPRLGNDLPPVDFARRLTGKREDIVAENPERPERSPADAVAADAWRALEERPGSASGALALGALDRWARENGGRLADPLALRAAIDTVRNEPACLDCRRRLRALLWTALQRPASSPGRREAPGARGQRYLDALR</sequence>
<feature type="transmembrane region" description="Helical" evidence="2">
    <location>
        <begin position="131"/>
        <end position="150"/>
    </location>
</feature>
<proteinExistence type="predicted"/>